<sequence length="93" mass="9681">MPLLSPRGAVTFVAGHLLHLILVLLPTLILSVNGVGQASVTLFAVLVTAAALIESLLVTPPQLESQHDPRALQVAALVGLIILLTYWGTAIAP</sequence>
<name>A0A518C9S2_9BACT</name>
<dbReference type="RefSeq" id="WP_144973717.1">
    <property type="nucleotide sequence ID" value="NZ_CP036289.1"/>
</dbReference>
<dbReference type="EMBL" id="CP036289">
    <property type="protein sequence ID" value="QDU75961.1"/>
    <property type="molecule type" value="Genomic_DNA"/>
</dbReference>
<keyword evidence="3" id="KW-1185">Reference proteome</keyword>
<dbReference type="KEGG" id="bvo:Pan97_30050"/>
<gene>
    <name evidence="2" type="ORF">Pan97_30050</name>
</gene>
<feature type="transmembrane region" description="Helical" evidence="1">
    <location>
        <begin position="12"/>
        <end position="32"/>
    </location>
</feature>
<dbReference type="AlphaFoldDB" id="A0A518C9S2"/>
<accession>A0A518C9S2</accession>
<evidence type="ECO:0000313" key="2">
    <source>
        <dbReference type="EMBL" id="QDU75961.1"/>
    </source>
</evidence>
<evidence type="ECO:0000256" key="1">
    <source>
        <dbReference type="SAM" id="Phobius"/>
    </source>
</evidence>
<feature type="transmembrane region" description="Helical" evidence="1">
    <location>
        <begin position="71"/>
        <end position="92"/>
    </location>
</feature>
<feature type="transmembrane region" description="Helical" evidence="1">
    <location>
        <begin position="38"/>
        <end position="59"/>
    </location>
</feature>
<dbReference type="Proteomes" id="UP000318626">
    <property type="component" value="Chromosome"/>
</dbReference>
<evidence type="ECO:0000313" key="3">
    <source>
        <dbReference type="Proteomes" id="UP000318626"/>
    </source>
</evidence>
<keyword evidence="1" id="KW-0812">Transmembrane</keyword>
<proteinExistence type="predicted"/>
<organism evidence="2 3">
    <name type="scientific">Bremerella volcania</name>
    <dbReference type="NCBI Taxonomy" id="2527984"/>
    <lineage>
        <taxon>Bacteria</taxon>
        <taxon>Pseudomonadati</taxon>
        <taxon>Planctomycetota</taxon>
        <taxon>Planctomycetia</taxon>
        <taxon>Pirellulales</taxon>
        <taxon>Pirellulaceae</taxon>
        <taxon>Bremerella</taxon>
    </lineage>
</organism>
<keyword evidence="1" id="KW-1133">Transmembrane helix</keyword>
<protein>
    <submittedName>
        <fullName evidence="2">Uncharacterized protein</fullName>
    </submittedName>
</protein>
<reference evidence="3" key="1">
    <citation type="submission" date="2019-02" db="EMBL/GenBank/DDBJ databases">
        <title>Deep-cultivation of Planctomycetes and their phenomic and genomic characterization uncovers novel biology.</title>
        <authorList>
            <person name="Wiegand S."/>
            <person name="Jogler M."/>
            <person name="Boedeker C."/>
            <person name="Pinto D."/>
            <person name="Vollmers J."/>
            <person name="Rivas-Marin E."/>
            <person name="Kohn T."/>
            <person name="Peeters S.H."/>
            <person name="Heuer A."/>
            <person name="Rast P."/>
            <person name="Oberbeckmann S."/>
            <person name="Bunk B."/>
            <person name="Jeske O."/>
            <person name="Meyerdierks A."/>
            <person name="Storesund J.E."/>
            <person name="Kallscheuer N."/>
            <person name="Luecker S."/>
            <person name="Lage O.M."/>
            <person name="Pohl T."/>
            <person name="Merkel B.J."/>
            <person name="Hornburger P."/>
            <person name="Mueller R.-W."/>
            <person name="Bruemmer F."/>
            <person name="Labrenz M."/>
            <person name="Spormann A.M."/>
            <person name="Op den Camp H."/>
            <person name="Overmann J."/>
            <person name="Amann R."/>
            <person name="Jetten M.S.M."/>
            <person name="Mascher T."/>
            <person name="Medema M.H."/>
            <person name="Devos D.P."/>
            <person name="Kaster A.-K."/>
            <person name="Ovreas L."/>
            <person name="Rohde M."/>
            <person name="Galperin M.Y."/>
            <person name="Jogler C."/>
        </authorList>
    </citation>
    <scope>NUCLEOTIDE SEQUENCE [LARGE SCALE GENOMIC DNA]</scope>
    <source>
        <strain evidence="3">Pan97</strain>
    </source>
</reference>
<keyword evidence="1" id="KW-0472">Membrane</keyword>